<evidence type="ECO:0000313" key="6">
    <source>
        <dbReference type="Proteomes" id="UP000051952"/>
    </source>
</evidence>
<keyword evidence="6" id="KW-1185">Reference proteome</keyword>
<reference evidence="6" key="1">
    <citation type="submission" date="2015-09" db="EMBL/GenBank/DDBJ databases">
        <authorList>
            <consortium name="Pathogen Informatics"/>
        </authorList>
    </citation>
    <scope>NUCLEOTIDE SEQUENCE [LARGE SCALE GENOMIC DNA]</scope>
    <source>
        <strain evidence="6">Lake Konstanz</strain>
    </source>
</reference>
<dbReference type="GO" id="GO:0000226">
    <property type="term" value="P:microtubule cytoskeleton organization"/>
    <property type="evidence" value="ECO:0007669"/>
    <property type="project" value="TreeGrafter"/>
</dbReference>
<dbReference type="GO" id="GO:0070740">
    <property type="term" value="F:tubulin-glutamic acid ligase activity"/>
    <property type="evidence" value="ECO:0007669"/>
    <property type="project" value="TreeGrafter"/>
</dbReference>
<feature type="region of interest" description="Disordered" evidence="4">
    <location>
        <begin position="363"/>
        <end position="400"/>
    </location>
</feature>
<keyword evidence="1" id="KW-0436">Ligase</keyword>
<evidence type="ECO:0000256" key="1">
    <source>
        <dbReference type="ARBA" id="ARBA00022598"/>
    </source>
</evidence>
<dbReference type="PANTHER" id="PTHR12241:SF147">
    <property type="entry name" value="TUBULIN POLYGLUTAMYLASE TTLL7"/>
    <property type="match status" value="1"/>
</dbReference>
<evidence type="ECO:0000313" key="5">
    <source>
        <dbReference type="EMBL" id="CUG89543.1"/>
    </source>
</evidence>
<dbReference type="OMA" id="PWGQHEG"/>
<dbReference type="Proteomes" id="UP000051952">
    <property type="component" value="Unassembled WGS sequence"/>
</dbReference>
<dbReference type="VEuPathDB" id="TriTrypDB:BSAL_21975"/>
<name>A0A0S4JH38_BODSA</name>
<gene>
    <name evidence="5" type="ORF">BSAL_21975</name>
</gene>
<dbReference type="GO" id="GO:0005524">
    <property type="term" value="F:ATP binding"/>
    <property type="evidence" value="ECO:0007669"/>
    <property type="project" value="UniProtKB-KW"/>
</dbReference>
<feature type="compositionally biased region" description="Polar residues" evidence="4">
    <location>
        <begin position="333"/>
        <end position="347"/>
    </location>
</feature>
<feature type="compositionally biased region" description="Acidic residues" evidence="4">
    <location>
        <begin position="376"/>
        <end position="385"/>
    </location>
</feature>
<dbReference type="Gene3D" id="3.30.470.20">
    <property type="entry name" value="ATP-grasp fold, B domain"/>
    <property type="match status" value="1"/>
</dbReference>
<organism evidence="5 6">
    <name type="scientific">Bodo saltans</name>
    <name type="common">Flagellated protozoan</name>
    <dbReference type="NCBI Taxonomy" id="75058"/>
    <lineage>
        <taxon>Eukaryota</taxon>
        <taxon>Discoba</taxon>
        <taxon>Euglenozoa</taxon>
        <taxon>Kinetoplastea</taxon>
        <taxon>Metakinetoplastina</taxon>
        <taxon>Eubodonida</taxon>
        <taxon>Bodonidae</taxon>
        <taxon>Bodo</taxon>
    </lineage>
</organism>
<dbReference type="PANTHER" id="PTHR12241">
    <property type="entry name" value="TUBULIN POLYGLUTAMYLASE"/>
    <property type="match status" value="1"/>
</dbReference>
<evidence type="ECO:0000256" key="2">
    <source>
        <dbReference type="ARBA" id="ARBA00022741"/>
    </source>
</evidence>
<dbReference type="Pfam" id="PF03133">
    <property type="entry name" value="TTL"/>
    <property type="match status" value="3"/>
</dbReference>
<proteinExistence type="predicted"/>
<keyword evidence="3" id="KW-0067">ATP-binding</keyword>
<evidence type="ECO:0008006" key="7">
    <source>
        <dbReference type="Google" id="ProtNLM"/>
    </source>
</evidence>
<dbReference type="GO" id="GO:0015631">
    <property type="term" value="F:tubulin binding"/>
    <property type="evidence" value="ECO:0007669"/>
    <property type="project" value="TreeGrafter"/>
</dbReference>
<dbReference type="GO" id="GO:0036064">
    <property type="term" value="C:ciliary basal body"/>
    <property type="evidence" value="ECO:0007669"/>
    <property type="project" value="TreeGrafter"/>
</dbReference>
<dbReference type="SUPFAM" id="SSF56059">
    <property type="entry name" value="Glutathione synthetase ATP-binding domain-like"/>
    <property type="match status" value="1"/>
</dbReference>
<dbReference type="PROSITE" id="PS51221">
    <property type="entry name" value="TTL"/>
    <property type="match status" value="1"/>
</dbReference>
<feature type="region of interest" description="Disordered" evidence="4">
    <location>
        <begin position="570"/>
        <end position="595"/>
    </location>
</feature>
<dbReference type="AlphaFoldDB" id="A0A0S4JH38"/>
<dbReference type="EMBL" id="CYKH01001748">
    <property type="protein sequence ID" value="CUG89543.1"/>
    <property type="molecule type" value="Genomic_DNA"/>
</dbReference>
<evidence type="ECO:0000256" key="3">
    <source>
        <dbReference type="ARBA" id="ARBA00022840"/>
    </source>
</evidence>
<feature type="region of interest" description="Disordered" evidence="4">
    <location>
        <begin position="1"/>
        <end position="42"/>
    </location>
</feature>
<protein>
    <recommendedName>
        <fullName evidence="7">Tubulin-tyrosine ligase</fullName>
    </recommendedName>
</protein>
<keyword evidence="2" id="KW-0547">Nucleotide-binding</keyword>
<dbReference type="OrthoDB" id="202825at2759"/>
<accession>A0A0S4JH38</accession>
<sequence length="616" mass="68322">MAKGANALPCPPATASDESDDEDPVTTVLVSSSARGAPTKKPPRKRFVVMNLSKCRYHIVRQAALELGWCIEDEDRTDVPTEYAKSSDHAALLEKLFPCFRYRPEETPQIHWVDCSVLLPRVAALKCFQRLNHFPNMHLLCRKMLFFSRCMKMRERFPEWYTFFPKSYSLRTDEKALQEEVRSLRGKVKTFLMKPNAGCQGKGIILTRNPVKEAKHLKDQDYIVQYYVHRPLLIDGKKFDMRVYVLMTMCGAANDNSEDEGGRHWSGGTIGGGLELYVHTEGLVRICATPYSKPTTDNLGDVCKHLTNYSVNKESEDYAFAGAEGADEAPSDISLSNEGDGTEGFTSNKRDFRFLETFVNETMQSSAGSNGADGGGGDEDDDDEPHEARTKGAASNTSTPWQQLLRKVDRAIVLSVMSALHDVRHAYQASGSLSGQREDGRNSFELMGFDVLVTRSGNVHVLEINHSPSLFCDTVLDVRIKKNVLKDTLRIISKGVPDLRKCSDVGYRKYNAKMKAKGELTIPANSGFRSVFPLLAAKEGDEAVQAYHDREMQIFHQVWEGMSSNASSAQSSVLLSRRASKTPPTPTAGVATAARKSFSSAPAAATVLPKLTVPRR</sequence>
<feature type="region of interest" description="Disordered" evidence="4">
    <location>
        <begin position="323"/>
        <end position="347"/>
    </location>
</feature>
<dbReference type="InterPro" id="IPR004344">
    <property type="entry name" value="TTL/TTLL_fam"/>
</dbReference>
<evidence type="ECO:0000256" key="4">
    <source>
        <dbReference type="SAM" id="MobiDB-lite"/>
    </source>
</evidence>